<sequence length="404" mass="45266">MHFAGYELGKISSHCGIPLFSAHGREWIKAQAGEDVGSQILSFVEAPRSGGSLTPSLLAGYALAGSSLDLPPRPVVERCLDAFRLSPFRLVFPVVDHVLFPETIDAAYVQKTSLGQLAAKASIFAFLSVLAAAGAEFREMLPEIDGDECAAKSHHLFSHDYDGIGYITTARRAKIHLRAIFWLCYSFDKDFALRTGQPPCLEDAHCDLTLPPRYVELVDRYVLRVDAGGNIDHNMLSESYDGAAEAPWLPGDLRLSVMKSKTYRMLFSTEALRKPDAELVRDIRELDEELERWRMSLPAETRPQLFYARAIVPSIHAFDGFDGRLSQGQMMHRTVLHFEYHYLLATIHRAVGRCRTWGSDGGTSDEISMLQSSLTLSVEASRATIFYLRLAMDTLFENCFWYVD</sequence>
<evidence type="ECO:0000313" key="7">
    <source>
        <dbReference type="EMBL" id="CAK7227032.1"/>
    </source>
</evidence>
<accession>A0ABP0C4W6</accession>
<keyword evidence="3" id="KW-0238">DNA-binding</keyword>
<dbReference type="InterPro" id="IPR007219">
    <property type="entry name" value="XnlR_reg_dom"/>
</dbReference>
<evidence type="ECO:0000256" key="2">
    <source>
        <dbReference type="ARBA" id="ARBA00023015"/>
    </source>
</evidence>
<protein>
    <recommendedName>
        <fullName evidence="6">Xylanolytic transcriptional activator regulatory domain-containing protein</fullName>
    </recommendedName>
</protein>
<evidence type="ECO:0000313" key="8">
    <source>
        <dbReference type="Proteomes" id="UP001642482"/>
    </source>
</evidence>
<reference evidence="7 8" key="1">
    <citation type="submission" date="2024-01" db="EMBL/GenBank/DDBJ databases">
        <authorList>
            <person name="Allen C."/>
            <person name="Tagirdzhanova G."/>
        </authorList>
    </citation>
    <scope>NUCLEOTIDE SEQUENCE [LARGE SCALE GENOMIC DNA]</scope>
</reference>
<dbReference type="EMBL" id="CAWUHD010000070">
    <property type="protein sequence ID" value="CAK7227032.1"/>
    <property type="molecule type" value="Genomic_DNA"/>
</dbReference>
<evidence type="ECO:0000259" key="6">
    <source>
        <dbReference type="SMART" id="SM00906"/>
    </source>
</evidence>
<comment type="subcellular location">
    <subcellularLocation>
        <location evidence="1">Nucleus</location>
    </subcellularLocation>
</comment>
<evidence type="ECO:0000256" key="3">
    <source>
        <dbReference type="ARBA" id="ARBA00023125"/>
    </source>
</evidence>
<evidence type="ECO:0000256" key="1">
    <source>
        <dbReference type="ARBA" id="ARBA00004123"/>
    </source>
</evidence>
<organism evidence="7 8">
    <name type="scientific">Sporothrix eucalyptigena</name>
    <dbReference type="NCBI Taxonomy" id="1812306"/>
    <lineage>
        <taxon>Eukaryota</taxon>
        <taxon>Fungi</taxon>
        <taxon>Dikarya</taxon>
        <taxon>Ascomycota</taxon>
        <taxon>Pezizomycotina</taxon>
        <taxon>Sordariomycetes</taxon>
        <taxon>Sordariomycetidae</taxon>
        <taxon>Ophiostomatales</taxon>
        <taxon>Ophiostomataceae</taxon>
        <taxon>Sporothrix</taxon>
    </lineage>
</organism>
<keyword evidence="4" id="KW-0804">Transcription</keyword>
<comment type="caution">
    <text evidence="7">The sequence shown here is derived from an EMBL/GenBank/DDBJ whole genome shotgun (WGS) entry which is preliminary data.</text>
</comment>
<dbReference type="PANTHER" id="PTHR46910:SF37">
    <property type="entry name" value="ZN(II)2CYS6 TRANSCRIPTION FACTOR (EUROFUNG)"/>
    <property type="match status" value="1"/>
</dbReference>
<dbReference type="Proteomes" id="UP001642482">
    <property type="component" value="Unassembled WGS sequence"/>
</dbReference>
<evidence type="ECO:0000256" key="4">
    <source>
        <dbReference type="ARBA" id="ARBA00023163"/>
    </source>
</evidence>
<dbReference type="SMART" id="SM00906">
    <property type="entry name" value="Fungal_trans"/>
    <property type="match status" value="1"/>
</dbReference>
<proteinExistence type="predicted"/>
<gene>
    <name evidence="7" type="ORF">SEUCBS140593_006441</name>
</gene>
<feature type="domain" description="Xylanolytic transcriptional activator regulatory" evidence="6">
    <location>
        <begin position="163"/>
        <end position="217"/>
    </location>
</feature>
<keyword evidence="8" id="KW-1185">Reference proteome</keyword>
<name>A0ABP0C4W6_9PEZI</name>
<dbReference type="CDD" id="cd12148">
    <property type="entry name" value="fungal_TF_MHR"/>
    <property type="match status" value="1"/>
</dbReference>
<dbReference type="InterPro" id="IPR050987">
    <property type="entry name" value="AtrR-like"/>
</dbReference>
<evidence type="ECO:0000256" key="5">
    <source>
        <dbReference type="ARBA" id="ARBA00023242"/>
    </source>
</evidence>
<keyword evidence="5" id="KW-0539">Nucleus</keyword>
<keyword evidence="2" id="KW-0805">Transcription regulation</keyword>
<dbReference type="PANTHER" id="PTHR46910">
    <property type="entry name" value="TRANSCRIPTION FACTOR PDR1"/>
    <property type="match status" value="1"/>
</dbReference>